<protein>
    <submittedName>
        <fullName evidence="3">Reverse transcriptase domain-containing protein</fullName>
    </submittedName>
</protein>
<keyword evidence="3" id="KW-0548">Nucleotidyltransferase</keyword>
<dbReference type="Proteomes" id="UP001151760">
    <property type="component" value="Unassembled WGS sequence"/>
</dbReference>
<feature type="region of interest" description="Disordered" evidence="2">
    <location>
        <begin position="150"/>
        <end position="200"/>
    </location>
</feature>
<keyword evidence="1" id="KW-0175">Coiled coil</keyword>
<sequence length="1020" mass="114281">MASDLDSAAGGNFLDKMPQEGLAIIKSKSKVRYSRSRASDSRVSTDAPLSNSSPSNNSFDMQQIAASLEDKMTIKLNKMLNEMKALVVTTPAPVKAVKEVCVICGSNHHFNHCPLTRGGNDFPVFHDNIQQFQQTAAVGNFLQRNQSSNLASQMKPPGFNQPNIQNNQNRYQGTNSNFNQNRGNFNQNRPNNQNQVYQAPPYQPPTNQVVPYQPPTNGVLKTDFESYVKANDAVLKNVQNQNQGLQNQMANVTSLLTSLCTKINDLGNTNQASSSSTLPSNTVPNPRNEAKAITTRSGVSYEGPSIPMPPPFVNPEAVEETSTDPVPPPLTQKVQETNSQTTTKVNQEGYLYCPKTYELKLPYPERRNVEKRQDKDKVQLQKFWKMFKQLHFNISLADALILMPKYTKMLKDLCANKEKLEELANTPLSENCSAVILKKLPEKLGDSCRFTIPCDFSKLKCQGLADLGASINLMPLSVFHRLGFTNLESTQMTLELANRQLCRPDGICKDVLVPVGKFTYPADFVVVDYAPDEQIPLILGRPFLRTARALIDVYDEKLILRDGNESLTLNMQSEKSKLNGIQKVESINMIDIFNVPNYIGFKDLFAQMYSGSPTIQSDDSFPSSSPMKTSDSTFEEFTDEFTLPNSLPPGDDVSILKKDFQEDTFRIISNPLFEFDDSFKSSNVNPLFEENDKDVKIKSSSSFTLTSPEVSELEAYLEKDSIPPGIDLTLPPTFEVSSSNPTSPTLTGEKVCSWKTPMFFSLVRFVWKMMTRIAIRKKIICLLATFLNKKPKPLSRPQVVEEIKETEDNVSHNVPIDTIVMSIRITFDNPIDFNDHFSKPKDLKKDLPISFNSTTTSILPHPLLDSDSPFTAKLSASVTLNSLGNEDKVFKPGILVYHAIHDKNLVTLEENLKVNISSGTLLVFKEPSFLLPPPEPPDECLKNVVLNFYQNQKTFPLNVEDVNSFTFINWIFLPHFTYSEDSPLIFSFKSENFVFDPGIITFHNPVAVSMKVSRSTYCSP</sequence>
<feature type="compositionally biased region" description="Polar residues" evidence="2">
    <location>
        <begin position="160"/>
        <end position="174"/>
    </location>
</feature>
<feature type="region of interest" description="Disordered" evidence="2">
    <location>
        <begin position="35"/>
        <end position="58"/>
    </location>
</feature>
<feature type="compositionally biased region" description="Polar residues" evidence="2">
    <location>
        <begin position="268"/>
        <end position="285"/>
    </location>
</feature>
<name>A0ABQ5FLT9_9ASTR</name>
<evidence type="ECO:0000313" key="4">
    <source>
        <dbReference type="Proteomes" id="UP001151760"/>
    </source>
</evidence>
<accession>A0ABQ5FLT9</accession>
<proteinExistence type="predicted"/>
<feature type="region of interest" description="Disordered" evidence="2">
    <location>
        <begin position="268"/>
        <end position="341"/>
    </location>
</feature>
<gene>
    <name evidence="3" type="ORF">Tco_1015414</name>
</gene>
<keyword evidence="3" id="KW-0808">Transferase</keyword>
<feature type="compositionally biased region" description="Low complexity" evidence="2">
    <location>
        <begin position="175"/>
        <end position="195"/>
    </location>
</feature>
<reference evidence="3" key="1">
    <citation type="journal article" date="2022" name="Int. J. Mol. Sci.">
        <title>Draft Genome of Tanacetum Coccineum: Genomic Comparison of Closely Related Tanacetum-Family Plants.</title>
        <authorList>
            <person name="Yamashiro T."/>
            <person name="Shiraishi A."/>
            <person name="Nakayama K."/>
            <person name="Satake H."/>
        </authorList>
    </citation>
    <scope>NUCLEOTIDE SEQUENCE</scope>
</reference>
<reference evidence="3" key="2">
    <citation type="submission" date="2022-01" db="EMBL/GenBank/DDBJ databases">
        <authorList>
            <person name="Yamashiro T."/>
            <person name="Shiraishi A."/>
            <person name="Satake H."/>
            <person name="Nakayama K."/>
        </authorList>
    </citation>
    <scope>NUCLEOTIDE SEQUENCE</scope>
</reference>
<comment type="caution">
    <text evidence="3">The sequence shown here is derived from an EMBL/GenBank/DDBJ whole genome shotgun (WGS) entry which is preliminary data.</text>
</comment>
<evidence type="ECO:0000256" key="1">
    <source>
        <dbReference type="SAM" id="Coils"/>
    </source>
</evidence>
<dbReference type="InterPro" id="IPR021109">
    <property type="entry name" value="Peptidase_aspartic_dom_sf"/>
</dbReference>
<feature type="compositionally biased region" description="Polar residues" evidence="2">
    <location>
        <begin position="332"/>
        <end position="341"/>
    </location>
</feature>
<dbReference type="PANTHER" id="PTHR33067">
    <property type="entry name" value="RNA-DIRECTED DNA POLYMERASE-RELATED"/>
    <property type="match status" value="1"/>
</dbReference>
<evidence type="ECO:0000256" key="2">
    <source>
        <dbReference type="SAM" id="MobiDB-lite"/>
    </source>
</evidence>
<evidence type="ECO:0000313" key="3">
    <source>
        <dbReference type="EMBL" id="GJT63934.1"/>
    </source>
</evidence>
<dbReference type="CDD" id="cd00303">
    <property type="entry name" value="retropepsin_like"/>
    <property type="match status" value="1"/>
</dbReference>
<organism evidence="3 4">
    <name type="scientific">Tanacetum coccineum</name>
    <dbReference type="NCBI Taxonomy" id="301880"/>
    <lineage>
        <taxon>Eukaryota</taxon>
        <taxon>Viridiplantae</taxon>
        <taxon>Streptophyta</taxon>
        <taxon>Embryophyta</taxon>
        <taxon>Tracheophyta</taxon>
        <taxon>Spermatophyta</taxon>
        <taxon>Magnoliopsida</taxon>
        <taxon>eudicotyledons</taxon>
        <taxon>Gunneridae</taxon>
        <taxon>Pentapetalae</taxon>
        <taxon>asterids</taxon>
        <taxon>campanulids</taxon>
        <taxon>Asterales</taxon>
        <taxon>Asteraceae</taxon>
        <taxon>Asteroideae</taxon>
        <taxon>Anthemideae</taxon>
        <taxon>Anthemidinae</taxon>
        <taxon>Tanacetum</taxon>
    </lineage>
</organism>
<keyword evidence="3" id="KW-0695">RNA-directed DNA polymerase</keyword>
<keyword evidence="4" id="KW-1185">Reference proteome</keyword>
<dbReference type="EMBL" id="BQNB010017502">
    <property type="protein sequence ID" value="GJT63934.1"/>
    <property type="molecule type" value="Genomic_DNA"/>
</dbReference>
<dbReference type="PANTHER" id="PTHR33067:SF35">
    <property type="entry name" value="ASPARTIC PEPTIDASE DDI1-TYPE DOMAIN-CONTAINING PROTEIN"/>
    <property type="match status" value="1"/>
</dbReference>
<feature type="coiled-coil region" evidence="1">
    <location>
        <begin position="228"/>
        <end position="255"/>
    </location>
</feature>
<dbReference type="GO" id="GO:0003964">
    <property type="term" value="F:RNA-directed DNA polymerase activity"/>
    <property type="evidence" value="ECO:0007669"/>
    <property type="project" value="UniProtKB-KW"/>
</dbReference>
<dbReference type="Gene3D" id="2.40.70.10">
    <property type="entry name" value="Acid Proteases"/>
    <property type="match status" value="1"/>
</dbReference>